<proteinExistence type="predicted"/>
<reference evidence="3" key="1">
    <citation type="journal article" date="2020" name="Nat. Commun.">
        <title>Large-scale genome sequencing of mycorrhizal fungi provides insights into the early evolution of symbiotic traits.</title>
        <authorList>
            <person name="Miyauchi S."/>
            <person name="Kiss E."/>
            <person name="Kuo A."/>
            <person name="Drula E."/>
            <person name="Kohler A."/>
            <person name="Sanchez-Garcia M."/>
            <person name="Morin E."/>
            <person name="Andreopoulos B."/>
            <person name="Barry K.W."/>
            <person name="Bonito G."/>
            <person name="Buee M."/>
            <person name="Carver A."/>
            <person name="Chen C."/>
            <person name="Cichocki N."/>
            <person name="Clum A."/>
            <person name="Culley D."/>
            <person name="Crous P.W."/>
            <person name="Fauchery L."/>
            <person name="Girlanda M."/>
            <person name="Hayes R.D."/>
            <person name="Keri Z."/>
            <person name="LaButti K."/>
            <person name="Lipzen A."/>
            <person name="Lombard V."/>
            <person name="Magnuson J."/>
            <person name="Maillard F."/>
            <person name="Murat C."/>
            <person name="Nolan M."/>
            <person name="Ohm R.A."/>
            <person name="Pangilinan J."/>
            <person name="Pereira M.F."/>
            <person name="Perotto S."/>
            <person name="Peter M."/>
            <person name="Pfister S."/>
            <person name="Riley R."/>
            <person name="Sitrit Y."/>
            <person name="Stielow J.B."/>
            <person name="Szollosi G."/>
            <person name="Zifcakova L."/>
            <person name="Stursova M."/>
            <person name="Spatafora J.W."/>
            <person name="Tedersoo L."/>
            <person name="Vaario L.M."/>
            <person name="Yamada A."/>
            <person name="Yan M."/>
            <person name="Wang P."/>
            <person name="Xu J."/>
            <person name="Bruns T."/>
            <person name="Baldrian P."/>
            <person name="Vilgalys R."/>
            <person name="Dunand C."/>
            <person name="Henrissat B."/>
            <person name="Grigoriev I.V."/>
            <person name="Hibbett D."/>
            <person name="Nagy L.G."/>
            <person name="Martin F.M."/>
        </authorList>
    </citation>
    <scope>NUCLEOTIDE SEQUENCE</scope>
    <source>
        <strain evidence="3">UP504</strain>
    </source>
</reference>
<feature type="transmembrane region" description="Helical" evidence="1">
    <location>
        <begin position="272"/>
        <end position="291"/>
    </location>
</feature>
<protein>
    <recommendedName>
        <fullName evidence="2">DUF6534 domain-containing protein</fullName>
    </recommendedName>
</protein>
<feature type="transmembrane region" description="Helical" evidence="1">
    <location>
        <begin position="114"/>
        <end position="137"/>
    </location>
</feature>
<dbReference type="AlphaFoldDB" id="A0A9P6ASE3"/>
<dbReference type="OrthoDB" id="2535105at2759"/>
<organism evidence="3 4">
    <name type="scientific">Hydnum rufescens UP504</name>
    <dbReference type="NCBI Taxonomy" id="1448309"/>
    <lineage>
        <taxon>Eukaryota</taxon>
        <taxon>Fungi</taxon>
        <taxon>Dikarya</taxon>
        <taxon>Basidiomycota</taxon>
        <taxon>Agaricomycotina</taxon>
        <taxon>Agaricomycetes</taxon>
        <taxon>Cantharellales</taxon>
        <taxon>Hydnaceae</taxon>
        <taxon>Hydnum</taxon>
    </lineage>
</organism>
<keyword evidence="1" id="KW-0472">Membrane</keyword>
<keyword evidence="1" id="KW-0812">Transmembrane</keyword>
<feature type="transmembrane region" description="Helical" evidence="1">
    <location>
        <begin position="200"/>
        <end position="223"/>
    </location>
</feature>
<feature type="transmembrane region" description="Helical" evidence="1">
    <location>
        <begin position="80"/>
        <end position="102"/>
    </location>
</feature>
<evidence type="ECO:0000259" key="2">
    <source>
        <dbReference type="Pfam" id="PF20152"/>
    </source>
</evidence>
<feature type="domain" description="DUF6534" evidence="2">
    <location>
        <begin position="210"/>
        <end position="295"/>
    </location>
</feature>
<keyword evidence="4" id="KW-1185">Reference proteome</keyword>
<dbReference type="Proteomes" id="UP000886523">
    <property type="component" value="Unassembled WGS sequence"/>
</dbReference>
<accession>A0A9P6ASE3</accession>
<evidence type="ECO:0000313" key="4">
    <source>
        <dbReference type="Proteomes" id="UP000886523"/>
    </source>
</evidence>
<sequence>MEVVDVMPVNILSGLFFGTLLTALCLGVLTIQTSSYYHAFPNDRRPLKLTVGFLWWASHTLVFEAYSSHSIVKDFGSFSIVGPSFSVLFNCFHEICAGLLSADTIHLGQATWEFFMYQGTTACVSVTVQTFFVYRVYSLSGNVYVGALVDSPLASTYLHMSRWSATYCLLIKSLFWRAAATTIKAIVILEFREIAKECTWLIEAWLIIQAISDVVIAASMCILLRRRRTGVQKTDSVINRLALYAISTGLITSVLSCFLVGLISKVGFHDGVIVIGMPLGAVYSITMLANLHMRTRLRARLNTSSPLELIGYSIKKRMRQNAGDRRNEEMLHAPSLNIPTEVVLDTKPMNSDIKVRVAGVPSPVLGGDLNPSPTIQCSPDE</sequence>
<dbReference type="PANTHER" id="PTHR40465:SF1">
    <property type="entry name" value="DUF6534 DOMAIN-CONTAINING PROTEIN"/>
    <property type="match status" value="1"/>
</dbReference>
<dbReference type="EMBL" id="MU129005">
    <property type="protein sequence ID" value="KAF9511115.1"/>
    <property type="molecule type" value="Genomic_DNA"/>
</dbReference>
<dbReference type="Pfam" id="PF20152">
    <property type="entry name" value="DUF6534"/>
    <property type="match status" value="1"/>
</dbReference>
<comment type="caution">
    <text evidence="3">The sequence shown here is derived from an EMBL/GenBank/DDBJ whole genome shotgun (WGS) entry which is preliminary data.</text>
</comment>
<gene>
    <name evidence="3" type="ORF">BS47DRAFT_1395391</name>
</gene>
<evidence type="ECO:0000313" key="3">
    <source>
        <dbReference type="EMBL" id="KAF9511115.1"/>
    </source>
</evidence>
<name>A0A9P6ASE3_9AGAM</name>
<evidence type="ECO:0000256" key="1">
    <source>
        <dbReference type="SAM" id="Phobius"/>
    </source>
</evidence>
<feature type="transmembrane region" description="Helical" evidence="1">
    <location>
        <begin position="6"/>
        <end position="29"/>
    </location>
</feature>
<dbReference type="PANTHER" id="PTHR40465">
    <property type="entry name" value="CHROMOSOME 1, WHOLE GENOME SHOTGUN SEQUENCE"/>
    <property type="match status" value="1"/>
</dbReference>
<feature type="transmembrane region" description="Helical" evidence="1">
    <location>
        <begin position="243"/>
        <end position="266"/>
    </location>
</feature>
<dbReference type="InterPro" id="IPR045339">
    <property type="entry name" value="DUF6534"/>
</dbReference>
<keyword evidence="1" id="KW-1133">Transmembrane helix</keyword>